<proteinExistence type="predicted"/>
<dbReference type="RefSeq" id="XP_026287009.2">
    <property type="nucleotide sequence ID" value="XM_026431224.2"/>
</dbReference>
<feature type="coiled-coil region" evidence="1">
    <location>
        <begin position="5"/>
        <end position="32"/>
    </location>
</feature>
<name>A0A6J1T0G3_FRAOC</name>
<accession>A0A6J1T0G3</accession>
<sequence length="371" mass="41174">MPKAVEALIRQLDSLVTQLRQVEEALERKVQRAAGGEEDSTTVVEQVKLAVQLEDNLRLLTAKKCSVVAEDDGATWTAWAELGGFGDILRLLLLQLRANGELEKVEDAACTPSPGVYVGPPIISVLRTKEDDCEDGHLKVNDLLLDRQRWRYARSLKSSHADGLEGLLSVVAPQLEELEIPRPVQPSVMVEVEKMKSLKRLEVRCVDDLDYADLPLQLEELAIRSPCENQLRCVGRMPRLRSLQVDDYLGPNVSFAPSQHGTLRWLSLCLNTKHKSTMMSLIRAYASSVQEIVIFCSVGDDYLNKGFYFPDLGEDLAACGLLALRRLVLDRPAADPCTDQVAACLLQCRTIGSSLPSYVQVVCETCHMSPF</sequence>
<evidence type="ECO:0000313" key="3">
    <source>
        <dbReference type="RefSeq" id="XP_026287009.2"/>
    </source>
</evidence>
<dbReference type="GeneID" id="113212502"/>
<dbReference type="Proteomes" id="UP000504606">
    <property type="component" value="Unplaced"/>
</dbReference>
<organism evidence="2 3">
    <name type="scientific">Frankliniella occidentalis</name>
    <name type="common">Western flower thrips</name>
    <name type="synonym">Euthrips occidentalis</name>
    <dbReference type="NCBI Taxonomy" id="133901"/>
    <lineage>
        <taxon>Eukaryota</taxon>
        <taxon>Metazoa</taxon>
        <taxon>Ecdysozoa</taxon>
        <taxon>Arthropoda</taxon>
        <taxon>Hexapoda</taxon>
        <taxon>Insecta</taxon>
        <taxon>Pterygota</taxon>
        <taxon>Neoptera</taxon>
        <taxon>Paraneoptera</taxon>
        <taxon>Thysanoptera</taxon>
        <taxon>Terebrantia</taxon>
        <taxon>Thripoidea</taxon>
        <taxon>Thripidae</taxon>
        <taxon>Frankliniella</taxon>
    </lineage>
</organism>
<keyword evidence="1" id="KW-0175">Coiled coil</keyword>
<reference evidence="3" key="1">
    <citation type="submission" date="2025-08" db="UniProtKB">
        <authorList>
            <consortium name="RefSeq"/>
        </authorList>
    </citation>
    <scope>IDENTIFICATION</scope>
    <source>
        <tissue evidence="3">Whole organism</tissue>
    </source>
</reference>
<gene>
    <name evidence="3" type="primary">LOC113212502</name>
</gene>
<dbReference type="KEGG" id="foc:113212502"/>
<evidence type="ECO:0000256" key="1">
    <source>
        <dbReference type="SAM" id="Coils"/>
    </source>
</evidence>
<dbReference type="AlphaFoldDB" id="A0A6J1T0G3"/>
<evidence type="ECO:0000313" key="2">
    <source>
        <dbReference type="Proteomes" id="UP000504606"/>
    </source>
</evidence>
<keyword evidence="2" id="KW-1185">Reference proteome</keyword>
<protein>
    <submittedName>
        <fullName evidence="3">Uncharacterized protein LOC113212502</fullName>
    </submittedName>
</protein>